<protein>
    <submittedName>
        <fullName evidence="4">MmgE/PrpD family protein</fullName>
    </submittedName>
</protein>
<comment type="caution">
    <text evidence="4">The sequence shown here is derived from an EMBL/GenBank/DDBJ whole genome shotgun (WGS) entry which is preliminary data.</text>
</comment>
<dbReference type="GO" id="GO:0016829">
    <property type="term" value="F:lyase activity"/>
    <property type="evidence" value="ECO:0007669"/>
    <property type="project" value="InterPro"/>
</dbReference>
<feature type="domain" description="MmgE/PrpD N-terminal" evidence="2">
    <location>
        <begin position="8"/>
        <end position="248"/>
    </location>
</feature>
<evidence type="ECO:0000313" key="4">
    <source>
        <dbReference type="EMBL" id="RFM32624.1"/>
    </source>
</evidence>
<dbReference type="EMBL" id="QTJV01000009">
    <property type="protein sequence ID" value="RFM32624.1"/>
    <property type="molecule type" value="Genomic_DNA"/>
</dbReference>
<dbReference type="InterPro" id="IPR045337">
    <property type="entry name" value="MmgE_PrpD_C"/>
</dbReference>
<dbReference type="InterPro" id="IPR045336">
    <property type="entry name" value="MmgE_PrpD_N"/>
</dbReference>
<keyword evidence="5" id="KW-1185">Reference proteome</keyword>
<dbReference type="OrthoDB" id="9797528at2"/>
<sequence length="469" mass="51997">MPALNMTERIARFSFFSAYEQLKPATIEQLKKHLLDAMGSMLYSMKAPTVEKLFRQIKFLQANGPLAVPVLGSTSVDRAAQLYTLLVRYPDYMDNYLGKHATCHPSDNIGGILAACQAINASGRDFFTAMAIGYQLECTLIDQMPLMAKGIDHTALLAMSLTAALGPLYGLTLEQAAHAIGITGSTFNTTVTTRASYTYEWKGYASSLVALGCTNTILLAKEGVTGPVSYFEGPMGFKDEFEMDPEFNCEAGDFSRIEHCILKSYNAEVHTQSAIEALLDLRCKHNIRAEDVKRIDATIFLTAYNIVGGGRYGDRKLVQTKEQADHSLPYLLAVAMLDGEVLPAQLLPERIRRPDVQALMEHVYVDTGLPLKAPRKVAEVLDPYTAPYPEKMPAKISIHLKDGKVIEEKKEDYKGFYTRPLDWEDVVNKFHLLGKDTTDGAMRNDLIAVIANLENEPVSRLTDLLAQIK</sequence>
<comment type="similarity">
    <text evidence="1">Belongs to the PrpD family.</text>
</comment>
<dbReference type="RefSeq" id="WP_116855817.1">
    <property type="nucleotide sequence ID" value="NZ_QTJV01000009.1"/>
</dbReference>
<organism evidence="4 5">
    <name type="scientific">Chitinophaga silvisoli</name>
    <dbReference type="NCBI Taxonomy" id="2291814"/>
    <lineage>
        <taxon>Bacteria</taxon>
        <taxon>Pseudomonadati</taxon>
        <taxon>Bacteroidota</taxon>
        <taxon>Chitinophagia</taxon>
        <taxon>Chitinophagales</taxon>
        <taxon>Chitinophagaceae</taxon>
        <taxon>Chitinophaga</taxon>
    </lineage>
</organism>
<evidence type="ECO:0000259" key="3">
    <source>
        <dbReference type="Pfam" id="PF19305"/>
    </source>
</evidence>
<reference evidence="4 5" key="1">
    <citation type="submission" date="2018-08" db="EMBL/GenBank/DDBJ databases">
        <title>Chitinophaga sp. K20C18050901, a novel bacterium isolated from forest soil.</title>
        <authorList>
            <person name="Wang C."/>
        </authorList>
    </citation>
    <scope>NUCLEOTIDE SEQUENCE [LARGE SCALE GENOMIC DNA]</scope>
    <source>
        <strain evidence="4 5">K20C18050901</strain>
    </source>
</reference>
<dbReference type="Pfam" id="PF19305">
    <property type="entry name" value="MmgE_PrpD_C"/>
    <property type="match status" value="1"/>
</dbReference>
<dbReference type="SUPFAM" id="SSF103378">
    <property type="entry name" value="2-methylcitrate dehydratase PrpD"/>
    <property type="match status" value="1"/>
</dbReference>
<dbReference type="Proteomes" id="UP000261174">
    <property type="component" value="Unassembled WGS sequence"/>
</dbReference>
<dbReference type="PANTHER" id="PTHR16943">
    <property type="entry name" value="2-METHYLCITRATE DEHYDRATASE-RELATED"/>
    <property type="match status" value="1"/>
</dbReference>
<dbReference type="PANTHER" id="PTHR16943:SF8">
    <property type="entry name" value="2-METHYLCITRATE DEHYDRATASE"/>
    <property type="match status" value="1"/>
</dbReference>
<gene>
    <name evidence="4" type="ORF">DXN04_23405</name>
</gene>
<dbReference type="InterPro" id="IPR036148">
    <property type="entry name" value="MmgE/PrpD_sf"/>
</dbReference>
<dbReference type="Gene3D" id="1.10.4100.10">
    <property type="entry name" value="2-methylcitrate dehydratase PrpD"/>
    <property type="match status" value="1"/>
</dbReference>
<evidence type="ECO:0000313" key="5">
    <source>
        <dbReference type="Proteomes" id="UP000261174"/>
    </source>
</evidence>
<dbReference type="InterPro" id="IPR042183">
    <property type="entry name" value="MmgE/PrpD_sf_1"/>
</dbReference>
<evidence type="ECO:0000256" key="1">
    <source>
        <dbReference type="ARBA" id="ARBA00006174"/>
    </source>
</evidence>
<feature type="domain" description="MmgE/PrpD C-terminal" evidence="3">
    <location>
        <begin position="265"/>
        <end position="451"/>
    </location>
</feature>
<accession>A0A3E1NXN7</accession>
<dbReference type="AlphaFoldDB" id="A0A3E1NXN7"/>
<proteinExistence type="inferred from homology"/>
<dbReference type="Gene3D" id="3.30.1330.120">
    <property type="entry name" value="2-methylcitrate dehydratase PrpD"/>
    <property type="match status" value="1"/>
</dbReference>
<name>A0A3E1NXN7_9BACT</name>
<dbReference type="InterPro" id="IPR005656">
    <property type="entry name" value="MmgE_PrpD"/>
</dbReference>
<dbReference type="Pfam" id="PF03972">
    <property type="entry name" value="MmgE_PrpD_N"/>
    <property type="match status" value="1"/>
</dbReference>
<dbReference type="InterPro" id="IPR042188">
    <property type="entry name" value="MmgE/PrpD_sf_2"/>
</dbReference>
<evidence type="ECO:0000259" key="2">
    <source>
        <dbReference type="Pfam" id="PF03972"/>
    </source>
</evidence>